<name>A0A1Q9AGK5_9HYPH</name>
<dbReference type="Gene3D" id="3.40.50.720">
    <property type="entry name" value="NAD(P)-binding Rossmann-like Domain"/>
    <property type="match status" value="1"/>
</dbReference>
<evidence type="ECO:0000313" key="1">
    <source>
        <dbReference type="EMBL" id="OLP54314.1"/>
    </source>
</evidence>
<protein>
    <submittedName>
        <fullName evidence="1">C factor</fullName>
    </submittedName>
</protein>
<dbReference type="STRING" id="1672749.BJF92_15080"/>
<dbReference type="OrthoDB" id="9785826at2"/>
<dbReference type="PANTHER" id="PTHR43544">
    <property type="entry name" value="SHORT-CHAIN DEHYDROGENASE/REDUCTASE"/>
    <property type="match status" value="1"/>
</dbReference>
<proteinExistence type="predicted"/>
<gene>
    <name evidence="1" type="ORF">BJF92_15080</name>
</gene>
<dbReference type="GO" id="GO:0005737">
    <property type="term" value="C:cytoplasm"/>
    <property type="evidence" value="ECO:0007669"/>
    <property type="project" value="TreeGrafter"/>
</dbReference>
<dbReference type="InterPro" id="IPR002347">
    <property type="entry name" value="SDR_fam"/>
</dbReference>
<comment type="caution">
    <text evidence="1">The sequence shown here is derived from an EMBL/GenBank/DDBJ whole genome shotgun (WGS) entry which is preliminary data.</text>
</comment>
<dbReference type="EMBL" id="MKIO01000036">
    <property type="protein sequence ID" value="OLP54314.1"/>
    <property type="molecule type" value="Genomic_DNA"/>
</dbReference>
<dbReference type="SUPFAM" id="SSF51735">
    <property type="entry name" value="NAD(P)-binding Rossmann-fold domains"/>
    <property type="match status" value="1"/>
</dbReference>
<dbReference type="GO" id="GO:0016491">
    <property type="term" value="F:oxidoreductase activity"/>
    <property type="evidence" value="ECO:0007669"/>
    <property type="project" value="TreeGrafter"/>
</dbReference>
<dbReference type="RefSeq" id="WP_075635857.1">
    <property type="nucleotide sequence ID" value="NZ_MKIO01000036.1"/>
</dbReference>
<reference evidence="1 2" key="1">
    <citation type="submission" date="2016-09" db="EMBL/GenBank/DDBJ databases">
        <title>Rhizobium sp. nov., a novel species isolated from the rice rhizosphere.</title>
        <authorList>
            <person name="Zhao J."/>
            <person name="Zhang X."/>
        </authorList>
    </citation>
    <scope>NUCLEOTIDE SEQUENCE [LARGE SCALE GENOMIC DNA]</scope>
    <source>
        <strain evidence="1 2">MH17</strain>
    </source>
</reference>
<organism evidence="1 2">
    <name type="scientific">Xaviernesmea rhizosphaerae</name>
    <dbReference type="NCBI Taxonomy" id="1672749"/>
    <lineage>
        <taxon>Bacteria</taxon>
        <taxon>Pseudomonadati</taxon>
        <taxon>Pseudomonadota</taxon>
        <taxon>Alphaproteobacteria</taxon>
        <taxon>Hyphomicrobiales</taxon>
        <taxon>Rhizobiaceae</taxon>
        <taxon>Rhizobium/Agrobacterium group</taxon>
        <taxon>Xaviernesmea</taxon>
    </lineage>
</organism>
<dbReference type="InterPro" id="IPR051468">
    <property type="entry name" value="Fungal_SecMetab_SDRs"/>
</dbReference>
<dbReference type="InterPro" id="IPR036291">
    <property type="entry name" value="NAD(P)-bd_dom_sf"/>
</dbReference>
<dbReference type="Pfam" id="PF13561">
    <property type="entry name" value="adh_short_C2"/>
    <property type="match status" value="1"/>
</dbReference>
<dbReference type="PANTHER" id="PTHR43544:SF12">
    <property type="entry name" value="NAD(P)-BINDING ROSSMANN-FOLD SUPERFAMILY PROTEIN"/>
    <property type="match status" value="1"/>
</dbReference>
<dbReference type="PRINTS" id="PR00081">
    <property type="entry name" value="GDHRDH"/>
</dbReference>
<evidence type="ECO:0000313" key="2">
    <source>
        <dbReference type="Proteomes" id="UP000186143"/>
    </source>
</evidence>
<accession>A0A1Q9AGK5</accession>
<dbReference type="AlphaFoldDB" id="A0A1Q9AGK5"/>
<sequence>MDSLRHGFCALVIGASGGIGGALVGALGRDPACGGVIALSRREDGLDITREDLVAQAAGRLSAQGAVMDLVIDATGALEIGQDRPEKSLRALDPDAMARQFAVNAIGPALLIKHFSPLMPRDRRAVFATLSARVGSIGDNRLGGWISYRAAKAALNQIVRTAAIEIARNRPQALVLALHPGTVETRLTASYGQGHDKMTPDEAAARLLGIIDGLPQAATGGFFAYDGQPIEW</sequence>
<dbReference type="Proteomes" id="UP000186143">
    <property type="component" value="Unassembled WGS sequence"/>
</dbReference>